<dbReference type="AlphaFoldDB" id="A0A0F8YUI2"/>
<sequence>MSKCDCSDQRHYFKHHADYLYWLDQRGKTVRITRGAFKGDTGRVVEVCAFVAQIQITYGTKVAIHYDDLEVVPCYTSEEPHTCLGYGPCGVPGCIHNGGRHSCCACPSKPAPLVLTQEDIGKKFLVVRGILKGQEGKLRAVAVVLQKPPAAKVAIVACDVLMMTREQLDP</sequence>
<dbReference type="InterPro" id="IPR008991">
    <property type="entry name" value="Translation_prot_SH3-like_sf"/>
</dbReference>
<dbReference type="Gene3D" id="2.30.30.30">
    <property type="match status" value="1"/>
</dbReference>
<dbReference type="InterPro" id="IPR014722">
    <property type="entry name" value="Rib_uL2_dom2"/>
</dbReference>
<feature type="non-terminal residue" evidence="2">
    <location>
        <position position="170"/>
    </location>
</feature>
<reference evidence="2" key="1">
    <citation type="journal article" date="2015" name="Nature">
        <title>Complex archaea that bridge the gap between prokaryotes and eukaryotes.</title>
        <authorList>
            <person name="Spang A."/>
            <person name="Saw J.H."/>
            <person name="Jorgensen S.L."/>
            <person name="Zaremba-Niedzwiedzka K."/>
            <person name="Martijn J."/>
            <person name="Lind A.E."/>
            <person name="van Eijk R."/>
            <person name="Schleper C."/>
            <person name="Guy L."/>
            <person name="Ettema T.J."/>
        </authorList>
    </citation>
    <scope>NUCLEOTIDE SEQUENCE</scope>
</reference>
<dbReference type="InterPro" id="IPR005824">
    <property type="entry name" value="KOW"/>
</dbReference>
<proteinExistence type="predicted"/>
<gene>
    <name evidence="2" type="ORF">LCGC14_2776650</name>
</gene>
<accession>A0A0F8YUI2</accession>
<evidence type="ECO:0000259" key="1">
    <source>
        <dbReference type="Pfam" id="PF00467"/>
    </source>
</evidence>
<protein>
    <recommendedName>
        <fullName evidence="1">KOW domain-containing protein</fullName>
    </recommendedName>
</protein>
<dbReference type="EMBL" id="LAZR01051464">
    <property type="protein sequence ID" value="KKK85102.1"/>
    <property type="molecule type" value="Genomic_DNA"/>
</dbReference>
<feature type="domain" description="KOW" evidence="1">
    <location>
        <begin position="26"/>
        <end position="47"/>
    </location>
</feature>
<name>A0A0F8YUI2_9ZZZZ</name>
<evidence type="ECO:0000313" key="2">
    <source>
        <dbReference type="EMBL" id="KKK85102.1"/>
    </source>
</evidence>
<dbReference type="Pfam" id="PF00467">
    <property type="entry name" value="KOW"/>
    <property type="match status" value="1"/>
</dbReference>
<comment type="caution">
    <text evidence="2">The sequence shown here is derived from an EMBL/GenBank/DDBJ whole genome shotgun (WGS) entry which is preliminary data.</text>
</comment>
<dbReference type="SUPFAM" id="SSF50104">
    <property type="entry name" value="Translation proteins SH3-like domain"/>
    <property type="match status" value="1"/>
</dbReference>
<organism evidence="2">
    <name type="scientific">marine sediment metagenome</name>
    <dbReference type="NCBI Taxonomy" id="412755"/>
    <lineage>
        <taxon>unclassified sequences</taxon>
        <taxon>metagenomes</taxon>
        <taxon>ecological metagenomes</taxon>
    </lineage>
</organism>